<accession>K6X9T7</accession>
<protein>
    <recommendedName>
        <fullName evidence="3">Guanylate cyclase</fullName>
    </recommendedName>
</protein>
<evidence type="ECO:0000313" key="2">
    <source>
        <dbReference type="Proteomes" id="UP000008366"/>
    </source>
</evidence>
<dbReference type="STRING" id="1184609.KILIM_024_00140"/>
<dbReference type="Gene3D" id="3.90.1720.10">
    <property type="entry name" value="endopeptidase domain like (from Nostoc punctiforme)"/>
    <property type="match status" value="1"/>
</dbReference>
<evidence type="ECO:0008006" key="3">
    <source>
        <dbReference type="Google" id="ProtNLM"/>
    </source>
</evidence>
<keyword evidence="2" id="KW-1185">Reference proteome</keyword>
<dbReference type="InterPro" id="IPR038765">
    <property type="entry name" value="Papain-like_cys_pep_sf"/>
</dbReference>
<comment type="caution">
    <text evidence="1">The sequence shown here is derived from an EMBL/GenBank/DDBJ whole genome shotgun (WGS) entry which is preliminary data.</text>
</comment>
<dbReference type="eggNOG" id="ENOG502ZC0N">
    <property type="taxonomic scope" value="Bacteria"/>
</dbReference>
<name>K6X9T7_9MICO</name>
<sequence length="245" mass="27192">MRVSRRRRHPGDPGTTVGLDEAIDLARTGDLWIFRGDSRVDRTIRAVTNAPVNHVAMAVALDDLPPLLWHAELGKGLRDVWTGQHQRGVQLHDLREAVTQWTGRYGQHGWFRQLSPEVTRDMEDAVLRTIARWDGTPFPGTAALAGRWLRGRAGRFAQPRQSVARLRQQWAQSLSRGRATAPPPAVMTPTAAYCAEVVAVTYQAMGLLEDDLPSIAYDPGAFWSGDRLRLTAPFTLGAEIAVRTD</sequence>
<reference evidence="1 2" key="1">
    <citation type="submission" date="2012-08" db="EMBL/GenBank/DDBJ databases">
        <title>Whole genome shotgun sequence of Kineosphaera limosa NBRC 100340.</title>
        <authorList>
            <person name="Yoshida I."/>
            <person name="Isaki S."/>
            <person name="Hosoyama A."/>
            <person name="Tsuchikane K."/>
            <person name="Katsumata H."/>
            <person name="Ando Y."/>
            <person name="Ohji S."/>
            <person name="Hamada M."/>
            <person name="Tamura T."/>
            <person name="Yamazoe A."/>
            <person name="Yamazaki S."/>
            <person name="Fujita N."/>
        </authorList>
    </citation>
    <scope>NUCLEOTIDE SEQUENCE [LARGE SCALE GENOMIC DNA]</scope>
    <source>
        <strain evidence="1 2">NBRC 100340</strain>
    </source>
</reference>
<dbReference type="Proteomes" id="UP000008366">
    <property type="component" value="Unassembled WGS sequence"/>
</dbReference>
<dbReference type="OrthoDB" id="4823208at2"/>
<dbReference type="RefSeq" id="WP_006592136.1">
    <property type="nucleotide sequence ID" value="NZ_BAHD01000024.1"/>
</dbReference>
<organism evidence="1 2">
    <name type="scientific">Kineosphaera limosa NBRC 100340</name>
    <dbReference type="NCBI Taxonomy" id="1184609"/>
    <lineage>
        <taxon>Bacteria</taxon>
        <taxon>Bacillati</taxon>
        <taxon>Actinomycetota</taxon>
        <taxon>Actinomycetes</taxon>
        <taxon>Micrococcales</taxon>
        <taxon>Dermatophilaceae</taxon>
        <taxon>Kineosphaera</taxon>
    </lineage>
</organism>
<dbReference type="SUPFAM" id="SSF54001">
    <property type="entry name" value="Cysteine proteinases"/>
    <property type="match status" value="1"/>
</dbReference>
<dbReference type="EMBL" id="BAHD01000024">
    <property type="protein sequence ID" value="GAB95604.1"/>
    <property type="molecule type" value="Genomic_DNA"/>
</dbReference>
<evidence type="ECO:0000313" key="1">
    <source>
        <dbReference type="EMBL" id="GAB95604.1"/>
    </source>
</evidence>
<proteinExistence type="predicted"/>
<dbReference type="AlphaFoldDB" id="K6X9T7"/>
<gene>
    <name evidence="1" type="ORF">KILIM_024_00140</name>
</gene>